<evidence type="ECO:0000313" key="3">
    <source>
        <dbReference type="Proteomes" id="UP000054481"/>
    </source>
</evidence>
<gene>
    <name evidence="2" type="ORF">HIM_10892</name>
</gene>
<organism evidence="2 3">
    <name type="scientific">Hirsutella minnesotensis 3608</name>
    <dbReference type="NCBI Taxonomy" id="1043627"/>
    <lineage>
        <taxon>Eukaryota</taxon>
        <taxon>Fungi</taxon>
        <taxon>Dikarya</taxon>
        <taxon>Ascomycota</taxon>
        <taxon>Pezizomycotina</taxon>
        <taxon>Sordariomycetes</taxon>
        <taxon>Hypocreomycetidae</taxon>
        <taxon>Hypocreales</taxon>
        <taxon>Ophiocordycipitaceae</taxon>
        <taxon>Hirsutella</taxon>
    </lineage>
</organism>
<keyword evidence="1" id="KW-0732">Signal</keyword>
<keyword evidence="3" id="KW-1185">Reference proteome</keyword>
<dbReference type="EMBL" id="KQ030684">
    <property type="protein sequence ID" value="KJZ69723.1"/>
    <property type="molecule type" value="Genomic_DNA"/>
</dbReference>
<accession>A0A0F7ZRJ5</accession>
<feature type="chain" id="PRO_5002526234" evidence="1">
    <location>
        <begin position="20"/>
        <end position="98"/>
    </location>
</feature>
<evidence type="ECO:0000313" key="2">
    <source>
        <dbReference type="EMBL" id="KJZ69723.1"/>
    </source>
</evidence>
<protein>
    <submittedName>
        <fullName evidence="2">Uncharacterized protein</fullName>
    </submittedName>
</protein>
<dbReference type="OrthoDB" id="4912460at2759"/>
<reference evidence="2 3" key="1">
    <citation type="journal article" date="2014" name="Genome Biol. Evol.">
        <title>Comparative genomics and transcriptomics analyses reveal divergent lifestyle features of nematode endoparasitic fungus Hirsutella minnesotensis.</title>
        <authorList>
            <person name="Lai Y."/>
            <person name="Liu K."/>
            <person name="Zhang X."/>
            <person name="Zhang X."/>
            <person name="Li K."/>
            <person name="Wang N."/>
            <person name="Shu C."/>
            <person name="Wu Y."/>
            <person name="Wang C."/>
            <person name="Bushley K.E."/>
            <person name="Xiang M."/>
            <person name="Liu X."/>
        </authorList>
    </citation>
    <scope>NUCLEOTIDE SEQUENCE [LARGE SCALE GENOMIC DNA]</scope>
    <source>
        <strain evidence="2 3">3608</strain>
    </source>
</reference>
<dbReference type="AlphaFoldDB" id="A0A0F7ZRJ5"/>
<dbReference type="Proteomes" id="UP000054481">
    <property type="component" value="Unassembled WGS sequence"/>
</dbReference>
<proteinExistence type="predicted"/>
<name>A0A0F7ZRJ5_9HYPO</name>
<evidence type="ECO:0000256" key="1">
    <source>
        <dbReference type="SAM" id="SignalP"/>
    </source>
</evidence>
<feature type="signal peptide" evidence="1">
    <location>
        <begin position="1"/>
        <end position="19"/>
    </location>
</feature>
<sequence length="98" mass="11600">MLFKQFLVAAIFTLGSVAALPEANQDGGLAARDIEVEPRDVNNFEIEARDLDGDDESHLVARGEQFHRRHCRHGYRRYGHHRCCSWRHGRRHCYRRRW</sequence>